<dbReference type="EMBL" id="FOGU01000002">
    <property type="protein sequence ID" value="SER67019.1"/>
    <property type="molecule type" value="Genomic_DNA"/>
</dbReference>
<dbReference type="Proteomes" id="UP000198885">
    <property type="component" value="Unassembled WGS sequence"/>
</dbReference>
<name>A0A1H9R4P2_9RHOB</name>
<reference evidence="2 3" key="1">
    <citation type="submission" date="2016-10" db="EMBL/GenBank/DDBJ databases">
        <authorList>
            <person name="de Groot N.N."/>
        </authorList>
    </citation>
    <scope>NUCLEOTIDE SEQUENCE [LARGE SCALE GENOMIC DNA]</scope>
    <source>
        <strain evidence="2 3">DSM 23042</strain>
    </source>
</reference>
<sequence length="141" mass="14922">MHRTHWPATHTRHVALRLTPGADLRGALDDAFRRSGASAGFIVAQVGSLTHARLRPAGRDDAVEFPGPLEIVSLSGTLSPDGPHLHLAVSDAGCAVYGGHLLTGCPVRTTAELILGVTDAARFSRERDVETGYAELVIRPA</sequence>
<dbReference type="RefSeq" id="WP_092688529.1">
    <property type="nucleotide sequence ID" value="NZ_FOGU01000002.1"/>
</dbReference>
<dbReference type="PROSITE" id="PS51742">
    <property type="entry name" value="PPC"/>
    <property type="match status" value="1"/>
</dbReference>
<evidence type="ECO:0000259" key="1">
    <source>
        <dbReference type="PROSITE" id="PS51742"/>
    </source>
</evidence>
<dbReference type="InterPro" id="IPR005175">
    <property type="entry name" value="PPC_dom"/>
</dbReference>
<dbReference type="SUPFAM" id="SSF117856">
    <property type="entry name" value="AF0104/ALDC/Ptd012-like"/>
    <property type="match status" value="1"/>
</dbReference>
<evidence type="ECO:0000313" key="2">
    <source>
        <dbReference type="EMBL" id="SER67019.1"/>
    </source>
</evidence>
<gene>
    <name evidence="2" type="ORF">SAMN04490244_102101</name>
</gene>
<dbReference type="Pfam" id="PF03479">
    <property type="entry name" value="PCC"/>
    <property type="match status" value="1"/>
</dbReference>
<evidence type="ECO:0000313" key="3">
    <source>
        <dbReference type="Proteomes" id="UP000198885"/>
    </source>
</evidence>
<dbReference type="Gene3D" id="3.30.1330.80">
    <property type="entry name" value="Hypothetical protein, similar to alpha- acetolactate decarboxylase, domain 2"/>
    <property type="match status" value="1"/>
</dbReference>
<organism evidence="2 3">
    <name type="scientific">Tranquillimonas rosea</name>
    <dbReference type="NCBI Taxonomy" id="641238"/>
    <lineage>
        <taxon>Bacteria</taxon>
        <taxon>Pseudomonadati</taxon>
        <taxon>Pseudomonadota</taxon>
        <taxon>Alphaproteobacteria</taxon>
        <taxon>Rhodobacterales</taxon>
        <taxon>Roseobacteraceae</taxon>
        <taxon>Tranquillimonas</taxon>
    </lineage>
</organism>
<dbReference type="OrthoDB" id="552202at2"/>
<proteinExistence type="predicted"/>
<feature type="domain" description="PPC" evidence="1">
    <location>
        <begin position="8"/>
        <end position="139"/>
    </location>
</feature>
<dbReference type="PANTHER" id="PTHR34988:SF1">
    <property type="entry name" value="DNA-BINDING PROTEIN"/>
    <property type="match status" value="1"/>
</dbReference>
<accession>A0A1H9R4P2</accession>
<dbReference type="CDD" id="cd11378">
    <property type="entry name" value="DUF296"/>
    <property type="match status" value="1"/>
</dbReference>
<dbReference type="PANTHER" id="PTHR34988">
    <property type="entry name" value="PROTEIN, PUTATIVE-RELATED"/>
    <property type="match status" value="1"/>
</dbReference>
<dbReference type="AlphaFoldDB" id="A0A1H9R4P2"/>
<protein>
    <recommendedName>
        <fullName evidence="1">PPC domain-containing protein</fullName>
    </recommendedName>
</protein>
<dbReference type="STRING" id="641238.SAMN04490244_102101"/>
<keyword evidence="3" id="KW-1185">Reference proteome</keyword>